<comment type="similarity">
    <text evidence="4">Belongs to the PP2C family.</text>
</comment>
<dbReference type="InterPro" id="IPR001932">
    <property type="entry name" value="PPM-type_phosphatase-like_dom"/>
</dbReference>
<dbReference type="PROSITE" id="PS51746">
    <property type="entry name" value="PPM_2"/>
    <property type="match status" value="1"/>
</dbReference>
<keyword evidence="1" id="KW-0479">Metal-binding</keyword>
<evidence type="ECO:0000256" key="2">
    <source>
        <dbReference type="ARBA" id="ARBA00022801"/>
    </source>
</evidence>
<dbReference type="CDD" id="cd00143">
    <property type="entry name" value="PP2Cc"/>
    <property type="match status" value="1"/>
</dbReference>
<sequence>MTEKHAVIKLGDVKYKYGNCEVQGERPTMEDATVIAGDVPTQDYCYFAVFDGHGGSHVSHYAGENIHKSFMEHFSKENDVIQSINGAFAEVNNHLVQTWPEEGCTAGVIVVSDEKVFSINLGDVRAVMAYPDGKVERLSYDHKASDPDEKALIESRGVKVFRNRILGILAVSRALGDGEFEGIIGTDPYITQKDRVNGAKIILACDGVWDVLSDEDAAKIARENEDPSEAAKAIVHESIEKKTSDNVSCIVIDLTLQ</sequence>
<evidence type="ECO:0000313" key="6">
    <source>
        <dbReference type="EMBL" id="KAK8884762.1"/>
    </source>
</evidence>
<keyword evidence="7" id="KW-1185">Reference proteome</keyword>
<evidence type="ECO:0000256" key="1">
    <source>
        <dbReference type="ARBA" id="ARBA00022723"/>
    </source>
</evidence>
<dbReference type="SMART" id="SM00332">
    <property type="entry name" value="PP2Cc"/>
    <property type="match status" value="1"/>
</dbReference>
<dbReference type="EMBL" id="JAPFFF010000008">
    <property type="protein sequence ID" value="KAK8884762.1"/>
    <property type="molecule type" value="Genomic_DNA"/>
</dbReference>
<comment type="caution">
    <text evidence="6">The sequence shown here is derived from an EMBL/GenBank/DDBJ whole genome shotgun (WGS) entry which is preliminary data.</text>
</comment>
<gene>
    <name evidence="6" type="ORF">M9Y10_043882</name>
</gene>
<dbReference type="Proteomes" id="UP001470230">
    <property type="component" value="Unassembled WGS sequence"/>
</dbReference>
<accession>A0ABR2K2N5</accession>
<evidence type="ECO:0000313" key="7">
    <source>
        <dbReference type="Proteomes" id="UP001470230"/>
    </source>
</evidence>
<organism evidence="6 7">
    <name type="scientific">Tritrichomonas musculus</name>
    <dbReference type="NCBI Taxonomy" id="1915356"/>
    <lineage>
        <taxon>Eukaryota</taxon>
        <taxon>Metamonada</taxon>
        <taxon>Parabasalia</taxon>
        <taxon>Tritrichomonadida</taxon>
        <taxon>Tritrichomonadidae</taxon>
        <taxon>Tritrichomonas</taxon>
    </lineage>
</organism>
<protein>
    <recommendedName>
        <fullName evidence="5">PPM-type phosphatase domain-containing protein</fullName>
    </recommendedName>
</protein>
<evidence type="ECO:0000256" key="4">
    <source>
        <dbReference type="RuleBase" id="RU003465"/>
    </source>
</evidence>
<dbReference type="Pfam" id="PF00481">
    <property type="entry name" value="PP2C"/>
    <property type="match status" value="1"/>
</dbReference>
<feature type="domain" description="PPM-type phosphatase" evidence="5">
    <location>
        <begin position="16"/>
        <end position="254"/>
    </location>
</feature>
<dbReference type="PROSITE" id="PS01032">
    <property type="entry name" value="PPM_1"/>
    <property type="match status" value="1"/>
</dbReference>
<dbReference type="InterPro" id="IPR036457">
    <property type="entry name" value="PPM-type-like_dom_sf"/>
</dbReference>
<keyword evidence="2 4" id="KW-0378">Hydrolase</keyword>
<evidence type="ECO:0000256" key="3">
    <source>
        <dbReference type="ARBA" id="ARBA00022912"/>
    </source>
</evidence>
<proteinExistence type="inferred from homology"/>
<dbReference type="SUPFAM" id="SSF81606">
    <property type="entry name" value="PP2C-like"/>
    <property type="match status" value="1"/>
</dbReference>
<name>A0ABR2K2N5_9EUKA</name>
<dbReference type="InterPro" id="IPR015655">
    <property type="entry name" value="PP2C"/>
</dbReference>
<dbReference type="InterPro" id="IPR000222">
    <property type="entry name" value="PP2C_BS"/>
</dbReference>
<reference evidence="6 7" key="1">
    <citation type="submission" date="2024-04" db="EMBL/GenBank/DDBJ databases">
        <title>Tritrichomonas musculus Genome.</title>
        <authorList>
            <person name="Alves-Ferreira E."/>
            <person name="Grigg M."/>
            <person name="Lorenzi H."/>
            <person name="Galac M."/>
        </authorList>
    </citation>
    <scope>NUCLEOTIDE SEQUENCE [LARGE SCALE GENOMIC DNA]</scope>
    <source>
        <strain evidence="6 7">EAF2021</strain>
    </source>
</reference>
<keyword evidence="3 4" id="KW-0904">Protein phosphatase</keyword>
<dbReference type="PANTHER" id="PTHR47992">
    <property type="entry name" value="PROTEIN PHOSPHATASE"/>
    <property type="match status" value="1"/>
</dbReference>
<evidence type="ECO:0000259" key="5">
    <source>
        <dbReference type="PROSITE" id="PS51746"/>
    </source>
</evidence>
<dbReference type="Gene3D" id="3.60.40.10">
    <property type="entry name" value="PPM-type phosphatase domain"/>
    <property type="match status" value="1"/>
</dbReference>